<dbReference type="EMBL" id="JANQDX010000005">
    <property type="protein sequence ID" value="KAL0924646.1"/>
    <property type="molecule type" value="Genomic_DNA"/>
</dbReference>
<keyword evidence="3" id="KW-1185">Reference proteome</keyword>
<evidence type="ECO:0000313" key="2">
    <source>
        <dbReference type="EMBL" id="KAL0924646.1"/>
    </source>
</evidence>
<reference evidence="2 3" key="1">
    <citation type="journal article" date="2024" name="Plant Biotechnol. J.">
        <title>Dendrobium thyrsiflorum genome and its molecular insights into genes involved in important horticultural traits.</title>
        <authorList>
            <person name="Chen B."/>
            <person name="Wang J.Y."/>
            <person name="Zheng P.J."/>
            <person name="Li K.L."/>
            <person name="Liang Y.M."/>
            <person name="Chen X.F."/>
            <person name="Zhang C."/>
            <person name="Zhao X."/>
            <person name="He X."/>
            <person name="Zhang G.Q."/>
            <person name="Liu Z.J."/>
            <person name="Xu Q."/>
        </authorList>
    </citation>
    <scope>NUCLEOTIDE SEQUENCE [LARGE SCALE GENOMIC DNA]</scope>
    <source>
        <strain evidence="2">GZMU011</strain>
    </source>
</reference>
<gene>
    <name evidence="2" type="ORF">M5K25_005495</name>
</gene>
<feature type="compositionally biased region" description="Low complexity" evidence="1">
    <location>
        <begin position="84"/>
        <end position="97"/>
    </location>
</feature>
<sequence length="176" mass="20184">MSPNQRPKALLEASNHNLSYQTVSKPVHSNHSKNTLDLFLIYKPCRSQRTINRPLISHNRGPQARKRREGREEKEGEKLVPPVSSSSTTARTSAGLPEGRKEGREEPRREGREEARKENEKEEEKLEFSCYQIPPRPPPDFTKFLLDYHRTSTWPPLDSGTPSNCRLTLDFCSSTN</sequence>
<feature type="compositionally biased region" description="Basic and acidic residues" evidence="1">
    <location>
        <begin position="69"/>
        <end position="78"/>
    </location>
</feature>
<feature type="compositionally biased region" description="Basic and acidic residues" evidence="1">
    <location>
        <begin position="98"/>
        <end position="127"/>
    </location>
</feature>
<proteinExistence type="predicted"/>
<accession>A0ABD0VIX4</accession>
<name>A0ABD0VIX4_DENTH</name>
<evidence type="ECO:0000313" key="3">
    <source>
        <dbReference type="Proteomes" id="UP001552299"/>
    </source>
</evidence>
<dbReference type="AlphaFoldDB" id="A0ABD0VIX4"/>
<organism evidence="2 3">
    <name type="scientific">Dendrobium thyrsiflorum</name>
    <name type="common">Pinecone-like raceme dendrobium</name>
    <name type="synonym">Orchid</name>
    <dbReference type="NCBI Taxonomy" id="117978"/>
    <lineage>
        <taxon>Eukaryota</taxon>
        <taxon>Viridiplantae</taxon>
        <taxon>Streptophyta</taxon>
        <taxon>Embryophyta</taxon>
        <taxon>Tracheophyta</taxon>
        <taxon>Spermatophyta</taxon>
        <taxon>Magnoliopsida</taxon>
        <taxon>Liliopsida</taxon>
        <taxon>Asparagales</taxon>
        <taxon>Orchidaceae</taxon>
        <taxon>Epidendroideae</taxon>
        <taxon>Malaxideae</taxon>
        <taxon>Dendrobiinae</taxon>
        <taxon>Dendrobium</taxon>
    </lineage>
</organism>
<feature type="region of interest" description="Disordered" evidence="1">
    <location>
        <begin position="52"/>
        <end position="134"/>
    </location>
</feature>
<comment type="caution">
    <text evidence="2">The sequence shown here is derived from an EMBL/GenBank/DDBJ whole genome shotgun (WGS) entry which is preliminary data.</text>
</comment>
<dbReference type="Proteomes" id="UP001552299">
    <property type="component" value="Unassembled WGS sequence"/>
</dbReference>
<evidence type="ECO:0000256" key="1">
    <source>
        <dbReference type="SAM" id="MobiDB-lite"/>
    </source>
</evidence>
<protein>
    <submittedName>
        <fullName evidence="2">Uncharacterized protein</fullName>
    </submittedName>
</protein>